<feature type="compositionally biased region" description="Polar residues" evidence="5">
    <location>
        <begin position="222"/>
        <end position="235"/>
    </location>
</feature>
<evidence type="ECO:0000256" key="3">
    <source>
        <dbReference type="ARBA" id="ARBA00023242"/>
    </source>
</evidence>
<evidence type="ECO:0000256" key="4">
    <source>
        <dbReference type="PROSITE-ProRule" id="PRU00332"/>
    </source>
</evidence>
<evidence type="ECO:0000313" key="9">
    <source>
        <dbReference type="Proteomes" id="UP000191144"/>
    </source>
</evidence>
<feature type="domain" description="HTH La-type RNA-binding" evidence="7">
    <location>
        <begin position="20"/>
        <end position="110"/>
    </location>
</feature>
<dbReference type="CDD" id="cd08029">
    <property type="entry name" value="LA_like_fungal"/>
    <property type="match status" value="1"/>
</dbReference>
<evidence type="ECO:0000259" key="7">
    <source>
        <dbReference type="PROSITE" id="PS50961"/>
    </source>
</evidence>
<dbReference type="AlphaFoldDB" id="A0A1G4JTT2"/>
<keyword evidence="2 4" id="KW-0694">RNA-binding</keyword>
<dbReference type="SUPFAM" id="SSF46785">
    <property type="entry name" value="Winged helix' DNA-binding domain"/>
    <property type="match status" value="1"/>
</dbReference>
<dbReference type="Proteomes" id="UP000191144">
    <property type="component" value="Chromosome F"/>
</dbReference>
<feature type="domain" description="RRM" evidence="6">
    <location>
        <begin position="118"/>
        <end position="212"/>
    </location>
</feature>
<dbReference type="InterPro" id="IPR035979">
    <property type="entry name" value="RBD_domain_sf"/>
</dbReference>
<accession>A0A1G4JTT2</accession>
<protein>
    <submittedName>
        <fullName evidence="8">LAME_0F06986g1_1</fullName>
    </submittedName>
</protein>
<reference evidence="9" key="1">
    <citation type="submission" date="2016-03" db="EMBL/GenBank/DDBJ databases">
        <authorList>
            <person name="Devillers Hugo."/>
        </authorList>
    </citation>
    <scope>NUCLEOTIDE SEQUENCE [LARGE SCALE GENOMIC DNA]</scope>
</reference>
<dbReference type="EMBL" id="LT598477">
    <property type="protein sequence ID" value="SCU94316.1"/>
    <property type="molecule type" value="Genomic_DNA"/>
</dbReference>
<dbReference type="FunFam" id="1.10.10.10:FF:000158">
    <property type="entry name" value="La ribonucleoprotein domain family member 7"/>
    <property type="match status" value="1"/>
</dbReference>
<dbReference type="OrthoDB" id="439993at2759"/>
<name>A0A1G4JTT2_9SACH</name>
<dbReference type="InterPro" id="IPR006630">
    <property type="entry name" value="La_HTH"/>
</dbReference>
<dbReference type="PROSITE" id="PS50102">
    <property type="entry name" value="RRM"/>
    <property type="match status" value="1"/>
</dbReference>
<evidence type="ECO:0000256" key="1">
    <source>
        <dbReference type="ARBA" id="ARBA00004123"/>
    </source>
</evidence>
<dbReference type="InterPro" id="IPR002344">
    <property type="entry name" value="Lupus_La"/>
</dbReference>
<dbReference type="Pfam" id="PF00076">
    <property type="entry name" value="RRM_1"/>
    <property type="match status" value="1"/>
</dbReference>
<comment type="subcellular location">
    <subcellularLocation>
        <location evidence="1">Nucleus</location>
    </subcellularLocation>
</comment>
<dbReference type="GO" id="GO:1990904">
    <property type="term" value="C:ribonucleoprotein complex"/>
    <property type="evidence" value="ECO:0007669"/>
    <property type="project" value="InterPro"/>
</dbReference>
<dbReference type="PROSITE" id="PS50961">
    <property type="entry name" value="HTH_LA"/>
    <property type="match status" value="1"/>
</dbReference>
<dbReference type="InterPro" id="IPR036390">
    <property type="entry name" value="WH_DNA-bd_sf"/>
</dbReference>
<keyword evidence="9" id="KW-1185">Reference proteome</keyword>
<feature type="compositionally biased region" description="Basic residues" evidence="5">
    <location>
        <begin position="236"/>
        <end position="247"/>
    </location>
</feature>
<dbReference type="InterPro" id="IPR036388">
    <property type="entry name" value="WH-like_DNA-bd_sf"/>
</dbReference>
<dbReference type="GO" id="GO:0006396">
    <property type="term" value="P:RNA processing"/>
    <property type="evidence" value="ECO:0007669"/>
    <property type="project" value="InterPro"/>
</dbReference>
<proteinExistence type="predicted"/>
<dbReference type="InterPro" id="IPR045180">
    <property type="entry name" value="La_dom_prot"/>
</dbReference>
<dbReference type="InterPro" id="IPR000504">
    <property type="entry name" value="RRM_dom"/>
</dbReference>
<dbReference type="Gene3D" id="1.10.10.10">
    <property type="entry name" value="Winged helix-like DNA-binding domain superfamily/Winged helix DNA-binding domain"/>
    <property type="match status" value="1"/>
</dbReference>
<organism evidence="8 9">
    <name type="scientific">Lachancea meyersii CBS 8951</name>
    <dbReference type="NCBI Taxonomy" id="1266667"/>
    <lineage>
        <taxon>Eukaryota</taxon>
        <taxon>Fungi</taxon>
        <taxon>Dikarya</taxon>
        <taxon>Ascomycota</taxon>
        <taxon>Saccharomycotina</taxon>
        <taxon>Saccharomycetes</taxon>
        <taxon>Saccharomycetales</taxon>
        <taxon>Saccharomycetaceae</taxon>
        <taxon>Lachancea</taxon>
    </lineage>
</organism>
<gene>
    <name evidence="8" type="ORF">LAME_0F06986G</name>
</gene>
<feature type="region of interest" description="Disordered" evidence="5">
    <location>
        <begin position="212"/>
        <end position="280"/>
    </location>
</feature>
<dbReference type="GO" id="GO:0005634">
    <property type="term" value="C:nucleus"/>
    <property type="evidence" value="ECO:0007669"/>
    <property type="project" value="UniProtKB-SubCell"/>
</dbReference>
<evidence type="ECO:0000256" key="5">
    <source>
        <dbReference type="SAM" id="MobiDB-lite"/>
    </source>
</evidence>
<dbReference type="SMART" id="SM00715">
    <property type="entry name" value="LA"/>
    <property type="match status" value="1"/>
</dbReference>
<dbReference type="PANTHER" id="PTHR22792:SF140">
    <property type="entry name" value="ACHILLES, ISOFORM A"/>
    <property type="match status" value="1"/>
</dbReference>
<dbReference type="Gene3D" id="3.30.70.330">
    <property type="match status" value="1"/>
</dbReference>
<evidence type="ECO:0000313" key="8">
    <source>
        <dbReference type="EMBL" id="SCU94316.1"/>
    </source>
</evidence>
<feature type="compositionally biased region" description="Basic and acidic residues" evidence="5">
    <location>
        <begin position="212"/>
        <end position="221"/>
    </location>
</feature>
<evidence type="ECO:0000256" key="2">
    <source>
        <dbReference type="ARBA" id="ARBA00022884"/>
    </source>
</evidence>
<dbReference type="InterPro" id="IPR012677">
    <property type="entry name" value="Nucleotide-bd_a/b_plait_sf"/>
</dbReference>
<dbReference type="GO" id="GO:0003729">
    <property type="term" value="F:mRNA binding"/>
    <property type="evidence" value="ECO:0007669"/>
    <property type="project" value="TreeGrafter"/>
</dbReference>
<evidence type="ECO:0000259" key="6">
    <source>
        <dbReference type="PROSITE" id="PS50102"/>
    </source>
</evidence>
<dbReference type="SUPFAM" id="SSF54928">
    <property type="entry name" value="RNA-binding domain, RBD"/>
    <property type="match status" value="1"/>
</dbReference>
<dbReference type="PANTHER" id="PTHR22792">
    <property type="entry name" value="LUPUS LA PROTEIN-RELATED"/>
    <property type="match status" value="1"/>
</dbReference>
<dbReference type="Pfam" id="PF05383">
    <property type="entry name" value="La"/>
    <property type="match status" value="1"/>
</dbReference>
<keyword evidence="3" id="KW-0539">Nucleus</keyword>
<sequence>MSDVKAAEEVTSRRNSYASVEFTAEVAKQCLKQVEFYFSEFNLPYDKFLRTTAEKNEGWVPISTIATFNRMKKFRPVDKVVETLRDSSILEVSEDGENVKRRVPLNPQHDARLERGKRTVAVLNFDFSKDGEQKMSEQEKTELQENVENFFSKLGSVSQVRLKKDHRKNFNGTVIVEFSDEKGAQEFVETYGADKEVLSYDGRKLDVFSKKQYDQQREATRSKNFSGSGQRSRSFTGHRKNMPKPKRSRDAPKANEKSEETSSTQKKDGEESVASESAVE</sequence>
<feature type="compositionally biased region" description="Basic and acidic residues" evidence="5">
    <location>
        <begin position="248"/>
        <end position="270"/>
    </location>
</feature>
<dbReference type="PRINTS" id="PR00302">
    <property type="entry name" value="LUPUSLA"/>
</dbReference>